<dbReference type="PROSITE" id="PS51898">
    <property type="entry name" value="TYR_RECOMBINASE"/>
    <property type="match status" value="1"/>
</dbReference>
<dbReference type="Pfam" id="PF00589">
    <property type="entry name" value="Phage_integrase"/>
    <property type="match status" value="1"/>
</dbReference>
<dbReference type="InterPro" id="IPR013762">
    <property type="entry name" value="Integrase-like_cat_sf"/>
</dbReference>
<dbReference type="GO" id="GO:0015074">
    <property type="term" value="P:DNA integration"/>
    <property type="evidence" value="ECO:0007669"/>
    <property type="project" value="UniProtKB-KW"/>
</dbReference>
<dbReference type="PROSITE" id="PS51900">
    <property type="entry name" value="CB"/>
    <property type="match status" value="1"/>
</dbReference>
<dbReference type="PANTHER" id="PTHR30349:SF91">
    <property type="entry name" value="INTA PROTEIN"/>
    <property type="match status" value="1"/>
</dbReference>
<dbReference type="InterPro" id="IPR050090">
    <property type="entry name" value="Tyrosine_recombinase_XerCD"/>
</dbReference>
<keyword evidence="2" id="KW-0238">DNA-binding</keyword>
<gene>
    <name evidence="6" type="ORF">LCGC14_2691220</name>
</gene>
<comment type="caution">
    <text evidence="6">The sequence shown here is derived from an EMBL/GenBank/DDBJ whole genome shotgun (WGS) entry which is preliminary data.</text>
</comment>
<dbReference type="AlphaFoldDB" id="A0A0F9BT62"/>
<dbReference type="InterPro" id="IPR004107">
    <property type="entry name" value="Integrase_SAM-like_N"/>
</dbReference>
<evidence type="ECO:0008006" key="7">
    <source>
        <dbReference type="Google" id="ProtNLM"/>
    </source>
</evidence>
<evidence type="ECO:0000256" key="2">
    <source>
        <dbReference type="ARBA" id="ARBA00023125"/>
    </source>
</evidence>
<feature type="non-terminal residue" evidence="6">
    <location>
        <position position="1"/>
    </location>
</feature>
<evidence type="ECO:0000313" key="6">
    <source>
        <dbReference type="EMBL" id="KKK93604.1"/>
    </source>
</evidence>
<reference evidence="6" key="1">
    <citation type="journal article" date="2015" name="Nature">
        <title>Complex archaea that bridge the gap between prokaryotes and eukaryotes.</title>
        <authorList>
            <person name="Spang A."/>
            <person name="Saw J.H."/>
            <person name="Jorgensen S.L."/>
            <person name="Zaremba-Niedzwiedzka K."/>
            <person name="Martijn J."/>
            <person name="Lind A.E."/>
            <person name="van Eijk R."/>
            <person name="Schleper C."/>
            <person name="Guy L."/>
            <person name="Ettema T.J."/>
        </authorList>
    </citation>
    <scope>NUCLEOTIDE SEQUENCE</scope>
</reference>
<dbReference type="CDD" id="cd01189">
    <property type="entry name" value="INT_ICEBs1_C_like"/>
    <property type="match status" value="1"/>
</dbReference>
<dbReference type="InterPro" id="IPR044068">
    <property type="entry name" value="CB"/>
</dbReference>
<feature type="domain" description="Core-binding (CB)" evidence="5">
    <location>
        <begin position="34"/>
        <end position="117"/>
    </location>
</feature>
<evidence type="ECO:0000259" key="4">
    <source>
        <dbReference type="PROSITE" id="PS51898"/>
    </source>
</evidence>
<accession>A0A0F9BT62</accession>
<name>A0A0F9BT62_9ZZZZ</name>
<dbReference type="InterPro" id="IPR002104">
    <property type="entry name" value="Integrase_catalytic"/>
</dbReference>
<dbReference type="EMBL" id="LAZR01047702">
    <property type="protein sequence ID" value="KKK93604.1"/>
    <property type="molecule type" value="Genomic_DNA"/>
</dbReference>
<dbReference type="InterPro" id="IPR010998">
    <property type="entry name" value="Integrase_recombinase_N"/>
</dbReference>
<dbReference type="GO" id="GO:0006310">
    <property type="term" value="P:DNA recombination"/>
    <property type="evidence" value="ECO:0007669"/>
    <property type="project" value="UniProtKB-KW"/>
</dbReference>
<dbReference type="Pfam" id="PF14659">
    <property type="entry name" value="Phage_int_SAM_3"/>
    <property type="match status" value="1"/>
</dbReference>
<dbReference type="GO" id="GO:0003677">
    <property type="term" value="F:DNA binding"/>
    <property type="evidence" value="ECO:0007669"/>
    <property type="project" value="UniProtKB-KW"/>
</dbReference>
<evidence type="ECO:0000256" key="1">
    <source>
        <dbReference type="ARBA" id="ARBA00022908"/>
    </source>
</evidence>
<protein>
    <recommendedName>
        <fullName evidence="7">Tyr recombinase domain-containing protein</fullName>
    </recommendedName>
</protein>
<dbReference type="SUPFAM" id="SSF56349">
    <property type="entry name" value="DNA breaking-rejoining enzymes"/>
    <property type="match status" value="1"/>
</dbReference>
<dbReference type="Gene3D" id="1.10.443.10">
    <property type="entry name" value="Intergrase catalytic core"/>
    <property type="match status" value="1"/>
</dbReference>
<keyword evidence="3" id="KW-0233">DNA recombination</keyword>
<keyword evidence="1" id="KW-0229">DNA integration</keyword>
<dbReference type="Gene3D" id="1.10.150.130">
    <property type="match status" value="1"/>
</dbReference>
<feature type="domain" description="Tyr recombinase" evidence="4">
    <location>
        <begin position="138"/>
        <end position="333"/>
    </location>
</feature>
<dbReference type="PANTHER" id="PTHR30349">
    <property type="entry name" value="PHAGE INTEGRASE-RELATED"/>
    <property type="match status" value="1"/>
</dbReference>
<sequence>RKTFYGDTQAAVVSKLATATRALELGQRPNPGVETTGSFLARWLAEVAKPDVRPTSYRAYEIALRLHIIPQLGKVRLVKLTPDDLDRLYADLLAEGLSAAYVGQIHSIIHSALAHASRRDLVARNVAALTRPPRTVRTEFRTLTPEEASRFLVATEDDRLHALYVVAIHTGMRLGELCGLRWADLGEGCLSVRQQAYRLDGKWCYTEPKTKAGRRQITLSRAASEALRLHRIRQSEERLAAKSWEDNDLVFCNPRGRPVEASNLRRRSFHPALARAGLPRIRFHDLRHTAATLLLAGGVHAKVVQEMLGHSSVAITLDVYSHVTPNLQAGAAAKMDELVPAATG</sequence>
<organism evidence="6">
    <name type="scientific">marine sediment metagenome</name>
    <dbReference type="NCBI Taxonomy" id="412755"/>
    <lineage>
        <taxon>unclassified sequences</taxon>
        <taxon>metagenomes</taxon>
        <taxon>ecological metagenomes</taxon>
    </lineage>
</organism>
<dbReference type="InterPro" id="IPR011010">
    <property type="entry name" value="DNA_brk_join_enz"/>
</dbReference>
<proteinExistence type="predicted"/>
<evidence type="ECO:0000256" key="3">
    <source>
        <dbReference type="ARBA" id="ARBA00023172"/>
    </source>
</evidence>
<evidence type="ECO:0000259" key="5">
    <source>
        <dbReference type="PROSITE" id="PS51900"/>
    </source>
</evidence>